<evidence type="ECO:0000313" key="7">
    <source>
        <dbReference type="Proteomes" id="UP000230069"/>
    </source>
</evidence>
<dbReference type="STRING" id="218851.A0A2G5ED89"/>
<dbReference type="GO" id="GO:0005509">
    <property type="term" value="F:calcium ion binding"/>
    <property type="evidence" value="ECO:0007669"/>
    <property type="project" value="InterPro"/>
</dbReference>
<dbReference type="PANTHER" id="PTHR10502">
    <property type="entry name" value="ANNEXIN"/>
    <property type="match status" value="1"/>
</dbReference>
<evidence type="ECO:0000256" key="3">
    <source>
        <dbReference type="ARBA" id="ARBA00022837"/>
    </source>
</evidence>
<dbReference type="PANTHER" id="PTHR10502:SF196">
    <property type="entry name" value="ANNEXIN D4"/>
    <property type="match status" value="1"/>
</dbReference>
<evidence type="ECO:0000313" key="6">
    <source>
        <dbReference type="EMBL" id="PIA53728.1"/>
    </source>
</evidence>
<dbReference type="FunFam" id="1.10.220.10:FF:000006">
    <property type="entry name" value="Annexin"/>
    <property type="match status" value="1"/>
</dbReference>
<dbReference type="FunCoup" id="A0A2G5ED89">
    <property type="interactions" value="106"/>
</dbReference>
<evidence type="ECO:0000256" key="4">
    <source>
        <dbReference type="ARBA" id="ARBA00023216"/>
    </source>
</evidence>
<dbReference type="GO" id="GO:0009408">
    <property type="term" value="P:response to heat"/>
    <property type="evidence" value="ECO:0007669"/>
    <property type="project" value="TreeGrafter"/>
</dbReference>
<evidence type="ECO:0000256" key="5">
    <source>
        <dbReference type="ARBA" id="ARBA00023302"/>
    </source>
</evidence>
<keyword evidence="5" id="KW-0111">Calcium/phospholipid-binding</keyword>
<dbReference type="OrthoDB" id="37886at2759"/>
<accession>A0A2G5ED89</accession>
<keyword evidence="1" id="KW-0479">Metal-binding</keyword>
<keyword evidence="7" id="KW-1185">Reference proteome</keyword>
<dbReference type="GO" id="GO:0005544">
    <property type="term" value="F:calcium-dependent phospholipid binding"/>
    <property type="evidence" value="ECO:0007669"/>
    <property type="project" value="UniProtKB-KW"/>
</dbReference>
<dbReference type="SMART" id="SM00335">
    <property type="entry name" value="ANX"/>
    <property type="match status" value="3"/>
</dbReference>
<dbReference type="InterPro" id="IPR018502">
    <property type="entry name" value="Annexin_repeat"/>
</dbReference>
<keyword evidence="2" id="KW-0677">Repeat</keyword>
<evidence type="ECO:0000256" key="1">
    <source>
        <dbReference type="ARBA" id="ARBA00022723"/>
    </source>
</evidence>
<name>A0A2G5ED89_AQUCA</name>
<proteinExistence type="predicted"/>
<dbReference type="SUPFAM" id="SSF47874">
    <property type="entry name" value="Annexin"/>
    <property type="match status" value="1"/>
</dbReference>
<dbReference type="Pfam" id="PF00191">
    <property type="entry name" value="Annexin"/>
    <property type="match status" value="3"/>
</dbReference>
<dbReference type="GO" id="GO:0009414">
    <property type="term" value="P:response to water deprivation"/>
    <property type="evidence" value="ECO:0007669"/>
    <property type="project" value="TreeGrafter"/>
</dbReference>
<dbReference type="InParanoid" id="A0A2G5ED89"/>
<dbReference type="Proteomes" id="UP000230069">
    <property type="component" value="Unassembled WGS sequence"/>
</dbReference>
<evidence type="ECO:0008006" key="8">
    <source>
        <dbReference type="Google" id="ProtNLM"/>
    </source>
</evidence>
<keyword evidence="4" id="KW-0041">Annexin</keyword>
<dbReference type="FunFam" id="1.10.220.10:FF:000014">
    <property type="entry name" value="annexin D4"/>
    <property type="match status" value="1"/>
</dbReference>
<dbReference type="GO" id="GO:0005737">
    <property type="term" value="C:cytoplasm"/>
    <property type="evidence" value="ECO:0007669"/>
    <property type="project" value="TreeGrafter"/>
</dbReference>
<dbReference type="AlphaFoldDB" id="A0A2G5ED89"/>
<dbReference type="GO" id="GO:0009409">
    <property type="term" value="P:response to cold"/>
    <property type="evidence" value="ECO:0007669"/>
    <property type="project" value="TreeGrafter"/>
</dbReference>
<evidence type="ECO:0000256" key="2">
    <source>
        <dbReference type="ARBA" id="ARBA00022737"/>
    </source>
</evidence>
<keyword evidence="3" id="KW-0106">Calcium</keyword>
<dbReference type="GO" id="GO:0005886">
    <property type="term" value="C:plasma membrane"/>
    <property type="evidence" value="ECO:0007669"/>
    <property type="project" value="TreeGrafter"/>
</dbReference>
<gene>
    <name evidence="6" type="ORF">AQUCO_00900364v1</name>
</gene>
<organism evidence="6 7">
    <name type="scientific">Aquilegia coerulea</name>
    <name type="common">Rocky mountain columbine</name>
    <dbReference type="NCBI Taxonomy" id="218851"/>
    <lineage>
        <taxon>Eukaryota</taxon>
        <taxon>Viridiplantae</taxon>
        <taxon>Streptophyta</taxon>
        <taxon>Embryophyta</taxon>
        <taxon>Tracheophyta</taxon>
        <taxon>Spermatophyta</taxon>
        <taxon>Magnoliopsida</taxon>
        <taxon>Ranunculales</taxon>
        <taxon>Ranunculaceae</taxon>
        <taxon>Thalictroideae</taxon>
        <taxon>Aquilegia</taxon>
    </lineage>
</organism>
<dbReference type="GO" id="GO:0009651">
    <property type="term" value="P:response to salt stress"/>
    <property type="evidence" value="ECO:0007669"/>
    <property type="project" value="TreeGrafter"/>
</dbReference>
<reference evidence="6 7" key="1">
    <citation type="submission" date="2017-09" db="EMBL/GenBank/DDBJ databases">
        <title>WGS assembly of Aquilegia coerulea Goldsmith.</title>
        <authorList>
            <person name="Hodges S."/>
            <person name="Kramer E."/>
            <person name="Nordborg M."/>
            <person name="Tomkins J."/>
            <person name="Borevitz J."/>
            <person name="Derieg N."/>
            <person name="Yan J."/>
            <person name="Mihaltcheva S."/>
            <person name="Hayes R.D."/>
            <person name="Rokhsar D."/>
        </authorList>
    </citation>
    <scope>NUCLEOTIDE SEQUENCE [LARGE SCALE GENOMIC DNA]</scope>
    <source>
        <strain evidence="7">cv. Goldsmith</strain>
    </source>
</reference>
<dbReference type="InterPro" id="IPR001464">
    <property type="entry name" value="Annexin"/>
</dbReference>
<dbReference type="InterPro" id="IPR037104">
    <property type="entry name" value="Annexin_sf"/>
</dbReference>
<dbReference type="EMBL" id="KZ305026">
    <property type="protein sequence ID" value="PIA53728.1"/>
    <property type="molecule type" value="Genomic_DNA"/>
</dbReference>
<dbReference type="GO" id="GO:0001786">
    <property type="term" value="F:phosphatidylserine binding"/>
    <property type="evidence" value="ECO:0007669"/>
    <property type="project" value="TreeGrafter"/>
</dbReference>
<sequence length="315" mass="35960">MALIEECEALTKAFSGIGVDEKSIISIAGKWNPVQTDSFRKGCEFFADDGHYHAFEKWDNDYVKLLELEFSRLREAVLLWTMHPWERDARMIKESLIKGPKWYGVIIEIACTRSSEELLGARKAYHSLFDRSIEEDVAHRVTDVNRNLLVALVSSYRYQGPKVHAETAKAEAKILANAIKSSGNELEKNAEVLRILTTRSKASLQAIFKHYKELYGKNIEEDLNQDDLILRDTIGSLGYPHIYFSKVLDKALNVKADEYTKDALTRVVVTRADIDMKGINEEYQKLYGISLSQKIEEITRGSYKEFLLTLVARGN</sequence>
<dbReference type="PROSITE" id="PS51897">
    <property type="entry name" value="ANNEXIN_2"/>
    <property type="match status" value="2"/>
</dbReference>
<protein>
    <recommendedName>
        <fullName evidence="8">Annexin</fullName>
    </recommendedName>
</protein>
<dbReference type="Gene3D" id="1.10.220.10">
    <property type="entry name" value="Annexin"/>
    <property type="match status" value="4"/>
</dbReference>
<dbReference type="PRINTS" id="PR00196">
    <property type="entry name" value="ANNEXIN"/>
</dbReference>